<dbReference type="OrthoDB" id="288987at2759"/>
<evidence type="ECO:0000259" key="3">
    <source>
        <dbReference type="Pfam" id="PF07910"/>
    </source>
</evidence>
<name>A0A1J7IQY1_9PEZI</name>
<keyword evidence="1" id="KW-0378">Hydrolase</keyword>
<evidence type="ECO:0000313" key="4">
    <source>
        <dbReference type="EMBL" id="OIW29870.1"/>
    </source>
</evidence>
<evidence type="ECO:0000256" key="1">
    <source>
        <dbReference type="ARBA" id="ARBA00022801"/>
    </source>
</evidence>
<dbReference type="STRING" id="1408157.A0A1J7IQY1"/>
<dbReference type="GO" id="GO:0016787">
    <property type="term" value="F:hydrolase activity"/>
    <property type="evidence" value="ECO:0007669"/>
    <property type="project" value="UniProtKB-KW"/>
</dbReference>
<evidence type="ECO:0000256" key="2">
    <source>
        <dbReference type="SAM" id="MobiDB-lite"/>
    </source>
</evidence>
<feature type="region of interest" description="Disordered" evidence="2">
    <location>
        <begin position="93"/>
        <end position="173"/>
    </location>
</feature>
<feature type="compositionally biased region" description="Basic residues" evidence="2">
    <location>
        <begin position="114"/>
        <end position="123"/>
    </location>
</feature>
<evidence type="ECO:0000313" key="5">
    <source>
        <dbReference type="Proteomes" id="UP000182658"/>
    </source>
</evidence>
<feature type="domain" description="UFSP1/2/DUB catalytic" evidence="3">
    <location>
        <begin position="225"/>
        <end position="443"/>
    </location>
</feature>
<gene>
    <name evidence="4" type="ORF">CONLIGDRAFT_631942</name>
</gene>
<accession>A0A1J7IQY1</accession>
<feature type="compositionally biased region" description="Low complexity" evidence="2">
    <location>
        <begin position="130"/>
        <end position="145"/>
    </location>
</feature>
<proteinExistence type="predicted"/>
<dbReference type="Gene3D" id="3.90.70.130">
    <property type="match status" value="1"/>
</dbReference>
<dbReference type="AlphaFoldDB" id="A0A1J7IQY1"/>
<dbReference type="Pfam" id="PF07910">
    <property type="entry name" value="Peptidase_C78"/>
    <property type="match status" value="1"/>
</dbReference>
<organism evidence="4 5">
    <name type="scientific">Coniochaeta ligniaria NRRL 30616</name>
    <dbReference type="NCBI Taxonomy" id="1408157"/>
    <lineage>
        <taxon>Eukaryota</taxon>
        <taxon>Fungi</taxon>
        <taxon>Dikarya</taxon>
        <taxon>Ascomycota</taxon>
        <taxon>Pezizomycotina</taxon>
        <taxon>Sordariomycetes</taxon>
        <taxon>Sordariomycetidae</taxon>
        <taxon>Coniochaetales</taxon>
        <taxon>Coniochaetaceae</taxon>
        <taxon>Coniochaeta</taxon>
    </lineage>
</organism>
<keyword evidence="5" id="KW-1185">Reference proteome</keyword>
<dbReference type="InParanoid" id="A0A1J7IQY1"/>
<protein>
    <submittedName>
        <fullName evidence="4">DUF1671-domain-containing protein</fullName>
    </submittedName>
</protein>
<dbReference type="InterPro" id="IPR012462">
    <property type="entry name" value="UFSP1/2_DUB_cat"/>
</dbReference>
<dbReference type="EMBL" id="KV875097">
    <property type="protein sequence ID" value="OIW29870.1"/>
    <property type="molecule type" value="Genomic_DNA"/>
</dbReference>
<reference evidence="4 5" key="1">
    <citation type="submission" date="2016-10" db="EMBL/GenBank/DDBJ databases">
        <title>Draft genome sequence of Coniochaeta ligniaria NRRL30616, a lignocellulolytic fungus for bioabatement of inhibitors in plant biomass hydrolysates.</title>
        <authorList>
            <consortium name="DOE Joint Genome Institute"/>
            <person name="Jimenez D.J."/>
            <person name="Hector R.E."/>
            <person name="Riley R."/>
            <person name="Sun H."/>
            <person name="Grigoriev I.V."/>
            <person name="Van Elsas J.D."/>
            <person name="Nichols N.N."/>
        </authorList>
    </citation>
    <scope>NUCLEOTIDE SEQUENCE [LARGE SCALE GENOMIC DNA]</scope>
    <source>
        <strain evidence="4 5">NRRL 30616</strain>
    </source>
</reference>
<dbReference type="Proteomes" id="UP000182658">
    <property type="component" value="Unassembled WGS sequence"/>
</dbReference>
<sequence>MDYEVKECPFCGWEAGKGDMLSLHIESLHAEGQPYSEVGKAQASTSKEEEEGQYAECPIEGCDEILLLDEMDYHLELHDQEVVDMDHASLDHVSTMQEQQPHEAEGSRPGPSSSRHRSSSGHPTHRDKPSTSSSPSNSRQQSAISAWKNILNMPSSGRRSANAEKRAAASAVPGKRLGRSHLGKYAHEDRMPDWLINLLQKQGQVDQSGVIPVLEQLLQQSNTTKYAYLCHSCVHHVSRLKREGGFCGYRTIQMMTSFVIGAKFQGYQHFKKKIPSVFRIQDWIEEAWDAGINSQGRAETGGIRMTRKYIGTLEASAMFRLLEIPCETQAFRNPEPGKSETLLLEEVENYFMSGVVDPAKRIRSTDLPPIFFQHPGHSMLIVGFEKQKNGAKNLLVFDSMFSDHWSIQKLVRKQFDHIFPDMALKPYRRGTRYLHKYKAFELLRLRLPTDTIPES</sequence>